<evidence type="ECO:0000313" key="3">
    <source>
        <dbReference type="Proteomes" id="UP000278962"/>
    </source>
</evidence>
<protein>
    <submittedName>
        <fullName evidence="2">Uncharacterized protein</fullName>
    </submittedName>
</protein>
<accession>A0A660KYJ9</accession>
<dbReference type="Proteomes" id="UP000278962">
    <property type="component" value="Unassembled WGS sequence"/>
</dbReference>
<organism evidence="2 3">
    <name type="scientific">Solirubrobacter pauli</name>
    <dbReference type="NCBI Taxonomy" id="166793"/>
    <lineage>
        <taxon>Bacteria</taxon>
        <taxon>Bacillati</taxon>
        <taxon>Actinomycetota</taxon>
        <taxon>Thermoleophilia</taxon>
        <taxon>Solirubrobacterales</taxon>
        <taxon>Solirubrobacteraceae</taxon>
        <taxon>Solirubrobacter</taxon>
    </lineage>
</organism>
<dbReference type="SUPFAM" id="SSF55486">
    <property type="entry name" value="Metalloproteases ('zincins'), catalytic domain"/>
    <property type="match status" value="1"/>
</dbReference>
<proteinExistence type="predicted"/>
<dbReference type="EMBL" id="RBIL01000002">
    <property type="protein sequence ID" value="RKQ86777.1"/>
    <property type="molecule type" value="Genomic_DNA"/>
</dbReference>
<dbReference type="AlphaFoldDB" id="A0A660KYJ9"/>
<dbReference type="OrthoDB" id="6624031at2"/>
<feature type="region of interest" description="Disordered" evidence="1">
    <location>
        <begin position="28"/>
        <end position="52"/>
    </location>
</feature>
<dbReference type="RefSeq" id="WP_147447953.1">
    <property type="nucleotide sequence ID" value="NZ_RBIL01000002.1"/>
</dbReference>
<name>A0A660KYJ9_9ACTN</name>
<evidence type="ECO:0000313" key="2">
    <source>
        <dbReference type="EMBL" id="RKQ86777.1"/>
    </source>
</evidence>
<keyword evidence="3" id="KW-1185">Reference proteome</keyword>
<feature type="compositionally biased region" description="Low complexity" evidence="1">
    <location>
        <begin position="34"/>
        <end position="52"/>
    </location>
</feature>
<evidence type="ECO:0000256" key="1">
    <source>
        <dbReference type="SAM" id="MobiDB-lite"/>
    </source>
</evidence>
<comment type="caution">
    <text evidence="2">The sequence shown here is derived from an EMBL/GenBank/DDBJ whole genome shotgun (WGS) entry which is preliminary data.</text>
</comment>
<reference evidence="2 3" key="1">
    <citation type="submission" date="2018-10" db="EMBL/GenBank/DDBJ databases">
        <title>Genomic Encyclopedia of Archaeal and Bacterial Type Strains, Phase II (KMG-II): from individual species to whole genera.</title>
        <authorList>
            <person name="Goeker M."/>
        </authorList>
    </citation>
    <scope>NUCLEOTIDE SEQUENCE [LARGE SCALE GENOMIC DNA]</scope>
    <source>
        <strain evidence="2 3">DSM 14954</strain>
    </source>
</reference>
<gene>
    <name evidence="2" type="ORF">C8N24_4792</name>
</gene>
<sequence length="725" mass="76936">MAALSDDPTAASGVDFTVTQWVADADTEEHEGNGSLAAAEPSPPSTAEGASGLAAPAPVVIAKRLVHGRYRSAGTGFQLELRVDVDGPRPLKRVSGDFFTVSGASTSYYGSFAVNAPTVTSTPTQIVIEGTGTFTRATSAKRVRVTIPRVTVLQPAGDATVQFITPPSTLGAKYVCAYASPFFRTIVWEQDRVAGTVPFSTYDTAALPVPVGSPTGVLDVQRAFGLAGLQVIPSGGGNVIPVNAAGADLKWTDAELHAAMVTHFSGYAAAPQWRVWLLVATEHVSGYRGIMFDATDAHQRQGAAVFHNEIAGPGAADQRAQLRTYVHELGHAFNLLHSWQKNLADPPAPLGPNGGFGDLSWMNYTWQYQPTPPAPGGDAAYWAAFPFQFTANELAHLRHGFYANVVMGANPFGKGAAEVDPNEFDAPAEDRSGLALELRPKPSYAYGEPVVVELKLSTTDTRGTSAHGFLHPNDDFVAIAIRQPSGRTVLFRPMLRHCADEDRTERLDATRPAIYASAYIGHGRDGAYFEQPGRYALRGVYRAADGSRVVSPVAELRVQRPLTAADAEAGELLMGDQQGQLLTLLGSESSHLSAGNAALDELLERHGSHPLATFARLAKGVTAARDFKCVTDEKTVEVIPARPSESIALLKDVAEASKGEGGVDNITLNFAIRRRAAAEAKAGDVEQAAQTLESLPEVFAAKGVKPAVLDTIRLQAETAKANLLG</sequence>